<dbReference type="GO" id="GO:0003735">
    <property type="term" value="F:structural constituent of ribosome"/>
    <property type="evidence" value="ECO:0007669"/>
    <property type="project" value="InterPro"/>
</dbReference>
<evidence type="ECO:0000256" key="4">
    <source>
        <dbReference type="ARBA" id="ARBA00022980"/>
    </source>
</evidence>
<evidence type="ECO:0000256" key="8">
    <source>
        <dbReference type="ARBA" id="ARBA00035425"/>
    </source>
</evidence>
<evidence type="ECO:0000256" key="2">
    <source>
        <dbReference type="ARBA" id="ARBA00007232"/>
    </source>
</evidence>
<keyword evidence="5" id="KW-0496">Mitochondrion</keyword>
<dbReference type="GO" id="GO:0032543">
    <property type="term" value="P:mitochondrial translation"/>
    <property type="evidence" value="ECO:0007669"/>
    <property type="project" value="InterPro"/>
</dbReference>
<dbReference type="GO" id="GO:0005762">
    <property type="term" value="C:mitochondrial large ribosomal subunit"/>
    <property type="evidence" value="ECO:0007669"/>
    <property type="project" value="InterPro"/>
</dbReference>
<dbReference type="EMBL" id="CAXITT010000338">
    <property type="protein sequence ID" value="CAL1539370.1"/>
    <property type="molecule type" value="Genomic_DNA"/>
</dbReference>
<proteinExistence type="inferred from homology"/>
<evidence type="ECO:0000313" key="11">
    <source>
        <dbReference type="Proteomes" id="UP001497497"/>
    </source>
</evidence>
<keyword evidence="6" id="KW-0687">Ribonucleoprotein</keyword>
<evidence type="ECO:0000256" key="7">
    <source>
        <dbReference type="ARBA" id="ARBA00035181"/>
    </source>
</evidence>
<evidence type="ECO:0000256" key="3">
    <source>
        <dbReference type="ARBA" id="ARBA00022946"/>
    </source>
</evidence>
<comment type="subcellular location">
    <subcellularLocation>
        <location evidence="1">Mitochondrion</location>
    </subcellularLocation>
</comment>
<reference evidence="10 11" key="1">
    <citation type="submission" date="2024-04" db="EMBL/GenBank/DDBJ databases">
        <authorList>
            <consortium name="Genoscope - CEA"/>
            <person name="William W."/>
        </authorList>
    </citation>
    <scope>NUCLEOTIDE SEQUENCE [LARGE SCALE GENOMIC DNA]</scope>
</reference>
<protein>
    <recommendedName>
        <fullName evidence="7">Large ribosomal subunit protein mL52</fullName>
    </recommendedName>
    <alternativeName>
        <fullName evidence="8">39S ribosomal protein L52, mitochondrial</fullName>
    </alternativeName>
</protein>
<dbReference type="Pfam" id="PF18699">
    <property type="entry name" value="MRPL52"/>
    <property type="match status" value="1"/>
</dbReference>
<accession>A0AAV2I2P8</accession>
<keyword evidence="4" id="KW-0689">Ribosomal protein</keyword>
<feature type="compositionally biased region" description="Basic and acidic residues" evidence="9">
    <location>
        <begin position="128"/>
        <end position="142"/>
    </location>
</feature>
<feature type="region of interest" description="Disordered" evidence="9">
    <location>
        <begin position="119"/>
        <end position="142"/>
    </location>
</feature>
<dbReference type="AlphaFoldDB" id="A0AAV2I2P8"/>
<name>A0AAV2I2P8_LYMST</name>
<evidence type="ECO:0000256" key="6">
    <source>
        <dbReference type="ARBA" id="ARBA00023274"/>
    </source>
</evidence>
<evidence type="ECO:0000256" key="5">
    <source>
        <dbReference type="ARBA" id="ARBA00023128"/>
    </source>
</evidence>
<keyword evidence="11" id="KW-1185">Reference proteome</keyword>
<dbReference type="InterPro" id="IPR034596">
    <property type="entry name" value="Ribosomal_mL52"/>
</dbReference>
<gene>
    <name evidence="10" type="ORF">GSLYS_00013189001</name>
</gene>
<evidence type="ECO:0000256" key="9">
    <source>
        <dbReference type="SAM" id="MobiDB-lite"/>
    </source>
</evidence>
<comment type="similarity">
    <text evidence="2">Belongs to the mitochondrion-specific ribosomal protein mL52 family.</text>
</comment>
<organism evidence="10 11">
    <name type="scientific">Lymnaea stagnalis</name>
    <name type="common">Great pond snail</name>
    <name type="synonym">Helix stagnalis</name>
    <dbReference type="NCBI Taxonomy" id="6523"/>
    <lineage>
        <taxon>Eukaryota</taxon>
        <taxon>Metazoa</taxon>
        <taxon>Spiralia</taxon>
        <taxon>Lophotrochozoa</taxon>
        <taxon>Mollusca</taxon>
        <taxon>Gastropoda</taxon>
        <taxon>Heterobranchia</taxon>
        <taxon>Euthyneura</taxon>
        <taxon>Panpulmonata</taxon>
        <taxon>Hygrophila</taxon>
        <taxon>Lymnaeoidea</taxon>
        <taxon>Lymnaeidae</taxon>
        <taxon>Lymnaea</taxon>
    </lineage>
</organism>
<comment type="caution">
    <text evidence="10">The sequence shown here is derived from an EMBL/GenBank/DDBJ whole genome shotgun (WGS) entry which is preliminary data.</text>
</comment>
<dbReference type="Proteomes" id="UP001497497">
    <property type="component" value="Unassembled WGS sequence"/>
</dbReference>
<keyword evidence="3" id="KW-0809">Transit peptide</keyword>
<dbReference type="PANTHER" id="PTHR34090">
    <property type="entry name" value="39S RIBOSOMAL PROTEIN L52, MITOCHONDRIAL"/>
    <property type="match status" value="1"/>
</dbReference>
<dbReference type="PANTHER" id="PTHR34090:SF1">
    <property type="entry name" value="LARGE RIBOSOMAL SUBUNIT PROTEIN ML52"/>
    <property type="match status" value="1"/>
</dbReference>
<evidence type="ECO:0000313" key="10">
    <source>
        <dbReference type="EMBL" id="CAL1539370.1"/>
    </source>
</evidence>
<sequence>MSIFKLSNGAARMLSLRMTSNKTDLISSVNLHTSQSFLIDRRKDKAVAQHLHYQDHEKTMRHRNLPIVECPDYSYVDGRPTELASNQKERQKKNYAMAKQVVQLLDEIKLAQQQLKINQQEISSSQQQRKDSALLEKGRQTY</sequence>
<evidence type="ECO:0000256" key="1">
    <source>
        <dbReference type="ARBA" id="ARBA00004173"/>
    </source>
</evidence>